<gene>
    <name evidence="2" type="ORF">MOQ_010236</name>
</gene>
<name>K2NAQ7_TRYCR</name>
<organism evidence="2 3">
    <name type="scientific">Trypanosoma cruzi marinkellei</name>
    <dbReference type="NCBI Taxonomy" id="85056"/>
    <lineage>
        <taxon>Eukaryota</taxon>
        <taxon>Discoba</taxon>
        <taxon>Euglenozoa</taxon>
        <taxon>Kinetoplastea</taxon>
        <taxon>Metakinetoplastina</taxon>
        <taxon>Trypanosomatida</taxon>
        <taxon>Trypanosomatidae</taxon>
        <taxon>Trypanosoma</taxon>
        <taxon>Schizotrypanum</taxon>
    </lineage>
</organism>
<dbReference type="AlphaFoldDB" id="K2NAQ7"/>
<dbReference type="OrthoDB" id="273401at2759"/>
<dbReference type="EMBL" id="AHKC01022372">
    <property type="protein sequence ID" value="EKF26087.1"/>
    <property type="molecule type" value="Genomic_DNA"/>
</dbReference>
<evidence type="ECO:0000313" key="3">
    <source>
        <dbReference type="Proteomes" id="UP000007350"/>
    </source>
</evidence>
<feature type="compositionally biased region" description="Basic residues" evidence="1">
    <location>
        <begin position="301"/>
        <end position="310"/>
    </location>
</feature>
<reference evidence="2 3" key="1">
    <citation type="journal article" date="2012" name="BMC Genomics">
        <title>Comparative genomic analysis of human infective Trypanosoma cruzi lineages with the bat-restricted subspecies T. cruzi marinkellei.</title>
        <authorList>
            <person name="Franzen O."/>
            <person name="Talavera-Lopez C."/>
            <person name="Ochaya S."/>
            <person name="Butler C.E."/>
            <person name="Messenger L.A."/>
            <person name="Lewis M.D."/>
            <person name="Llewellyn M.S."/>
            <person name="Marinkelle C.J."/>
            <person name="Tyler K.M."/>
            <person name="Miles M.A."/>
            <person name="Andersson B."/>
        </authorList>
    </citation>
    <scope>NUCLEOTIDE SEQUENCE [LARGE SCALE GENOMIC DNA]</scope>
    <source>
        <strain evidence="2 3">B7</strain>
    </source>
</reference>
<proteinExistence type="predicted"/>
<feature type="region of interest" description="Disordered" evidence="1">
    <location>
        <begin position="128"/>
        <end position="152"/>
    </location>
</feature>
<keyword evidence="3" id="KW-1185">Reference proteome</keyword>
<comment type="caution">
    <text evidence="2">The sequence shown here is derived from an EMBL/GenBank/DDBJ whole genome shotgun (WGS) entry which is preliminary data.</text>
</comment>
<evidence type="ECO:0000256" key="1">
    <source>
        <dbReference type="SAM" id="MobiDB-lite"/>
    </source>
</evidence>
<accession>K2NAQ7</accession>
<feature type="compositionally biased region" description="Low complexity" evidence="1">
    <location>
        <begin position="131"/>
        <end position="152"/>
    </location>
</feature>
<evidence type="ECO:0000313" key="2">
    <source>
        <dbReference type="EMBL" id="EKF26087.1"/>
    </source>
</evidence>
<feature type="region of interest" description="Disordered" evidence="1">
    <location>
        <begin position="286"/>
        <end position="326"/>
    </location>
</feature>
<protein>
    <submittedName>
        <fullName evidence="2">Uncharacterized protein</fullName>
    </submittedName>
</protein>
<sequence>MREGLAKSRLSLGVSNTDVVLESPISSDAVAATGEVMDATTTTTTQAADEEEDEVETLSRFMADQSDETATRTHKRTLFSLNLTLAEVMETAMHFSQMRPTSTEEYKKAMAMIRTADDARHERIAAFRSATPTTGSNNGMGSSPSSSLSTTPTVGYPDAALHIEEPMHFGVVMLHIRFALRKIIHASMRRLAAQQGPKTLSMMVEMLREVDPKWHQNQNNNSGEIRRQSDSMLAGTLRVLVARSVVCVDLVGEAGDLLGGGAGGLAISAVGLQRTERALHLVQRAKRTATGSGGNTGDHVSHRRPQRHRRDGGAANPSSDEKRSVS</sequence>
<dbReference type="Proteomes" id="UP000007350">
    <property type="component" value="Unassembled WGS sequence"/>
</dbReference>